<evidence type="ECO:0000256" key="1">
    <source>
        <dbReference type="SAM" id="MobiDB-lite"/>
    </source>
</evidence>
<dbReference type="InterPro" id="IPR003650">
    <property type="entry name" value="Orange_dom"/>
</dbReference>
<dbReference type="Pfam" id="PF07527">
    <property type="entry name" value="Hairy_orange"/>
    <property type="match status" value="1"/>
</dbReference>
<dbReference type="GO" id="GO:0003677">
    <property type="term" value="F:DNA binding"/>
    <property type="evidence" value="ECO:0007669"/>
    <property type="project" value="InterPro"/>
</dbReference>
<feature type="compositionally biased region" description="Polar residues" evidence="1">
    <location>
        <begin position="467"/>
        <end position="481"/>
    </location>
</feature>
<feature type="compositionally biased region" description="Low complexity" evidence="1">
    <location>
        <begin position="325"/>
        <end position="341"/>
    </location>
</feature>
<feature type="compositionally biased region" description="Basic and acidic residues" evidence="1">
    <location>
        <begin position="389"/>
        <end position="405"/>
    </location>
</feature>
<evidence type="ECO:0000259" key="2">
    <source>
        <dbReference type="PROSITE" id="PS51054"/>
    </source>
</evidence>
<dbReference type="EMBL" id="BPLR01021415">
    <property type="protein sequence ID" value="GIX89315.1"/>
    <property type="molecule type" value="Genomic_DNA"/>
</dbReference>
<comment type="caution">
    <text evidence="3">The sequence shown here is derived from an EMBL/GenBank/DDBJ whole genome shotgun (WGS) entry which is preliminary data.</text>
</comment>
<dbReference type="AlphaFoldDB" id="A0AAV4NZZ3"/>
<protein>
    <recommendedName>
        <fullName evidence="2">Orange domain-containing protein</fullName>
    </recommendedName>
</protein>
<accession>A0AAV4NZZ3</accession>
<dbReference type="Proteomes" id="UP001054945">
    <property type="component" value="Unassembled WGS sequence"/>
</dbReference>
<evidence type="ECO:0000313" key="4">
    <source>
        <dbReference type="Proteomes" id="UP001054945"/>
    </source>
</evidence>
<feature type="domain" description="Orange" evidence="2">
    <location>
        <begin position="182"/>
        <end position="217"/>
    </location>
</feature>
<feature type="region of interest" description="Disordered" evidence="1">
    <location>
        <begin position="381"/>
        <end position="553"/>
    </location>
</feature>
<reference evidence="3 4" key="1">
    <citation type="submission" date="2021-06" db="EMBL/GenBank/DDBJ databases">
        <title>Caerostris extrusa draft genome.</title>
        <authorList>
            <person name="Kono N."/>
            <person name="Arakawa K."/>
        </authorList>
    </citation>
    <scope>NUCLEOTIDE SEQUENCE [LARGE SCALE GENOMIC DNA]</scope>
</reference>
<feature type="region of interest" description="Disordered" evidence="1">
    <location>
        <begin position="315"/>
        <end position="344"/>
    </location>
</feature>
<feature type="compositionally biased region" description="Polar residues" evidence="1">
    <location>
        <begin position="525"/>
        <end position="536"/>
    </location>
</feature>
<sequence length="657" mass="72134">MAAPSQQNKLRNSPVVIVRGAVAILSGHGNRALKTFSEFNSNETSKHYNLERRCVSPTFTSEKGRRERERRGLVLSLGSTPNVGDDFHHVLARGHVDLDTSVTCLVCTLLGRGATFGILSLPFDHLHSTLQGPNVSQNHREAAAGQDEQLPGRSQPSGAHSSKDPANCEVAKTTEQDHKRQYKLGYHECLSETVRFLVESEGLFSGDAISIRLINHLQKHYDKVAGGLCYTQALGMMITDETKPAVHMEVDSRSNSCFPPENCSNSTGPPENCHVNTFSYETKADVPELKQEIESNGHHLPAPVKVTSQLREMLQNPGVPKDSSRNNSRNNVINGNNARVSPGPMPVLVVPTQNQCEPPKTEESCYKFKNNIKHRFNADLRHHTSSPTDSHHSDKISLPDEDHNNNKIHMMEPYPLRPAHHHPMPSEDRLGLNGLCSSNPHPGHAFSPYPPSHPPAELVKVPERVTQPDTIGLPSSFNSQHWDSHAETASSCGSSSSPPPNAVRSNGSSSGYSTNSDNNSGPTMLKSNNGAHSPTLSPYPHTPDRLSNRSPSPLQQGMPIFALHPKGTFYIPLTVDASLLLPCMAGLDELAPVLHPISICVNLSCHSLKVEKLNSSSSLQYRSHSSYVMDKFHDRYVYPEKPMYYPCPTSPTRNGCT</sequence>
<dbReference type="PROSITE" id="PS51054">
    <property type="entry name" value="ORANGE"/>
    <property type="match status" value="1"/>
</dbReference>
<dbReference type="GO" id="GO:0006355">
    <property type="term" value="P:regulation of DNA-templated transcription"/>
    <property type="evidence" value="ECO:0007669"/>
    <property type="project" value="InterPro"/>
</dbReference>
<gene>
    <name evidence="3" type="ORF">CEXT_137031</name>
</gene>
<organism evidence="3 4">
    <name type="scientific">Caerostris extrusa</name>
    <name type="common">Bark spider</name>
    <name type="synonym">Caerostris bankana</name>
    <dbReference type="NCBI Taxonomy" id="172846"/>
    <lineage>
        <taxon>Eukaryota</taxon>
        <taxon>Metazoa</taxon>
        <taxon>Ecdysozoa</taxon>
        <taxon>Arthropoda</taxon>
        <taxon>Chelicerata</taxon>
        <taxon>Arachnida</taxon>
        <taxon>Araneae</taxon>
        <taxon>Araneomorphae</taxon>
        <taxon>Entelegynae</taxon>
        <taxon>Araneoidea</taxon>
        <taxon>Araneidae</taxon>
        <taxon>Caerostris</taxon>
    </lineage>
</organism>
<dbReference type="SUPFAM" id="SSF158457">
    <property type="entry name" value="Orange domain-like"/>
    <property type="match status" value="1"/>
</dbReference>
<feature type="region of interest" description="Disordered" evidence="1">
    <location>
        <begin position="132"/>
        <end position="168"/>
    </location>
</feature>
<keyword evidence="4" id="KW-1185">Reference proteome</keyword>
<dbReference type="Gene3D" id="6.10.250.980">
    <property type="match status" value="1"/>
</dbReference>
<feature type="compositionally biased region" description="Low complexity" evidence="1">
    <location>
        <begin position="505"/>
        <end position="521"/>
    </location>
</feature>
<evidence type="ECO:0000313" key="3">
    <source>
        <dbReference type="EMBL" id="GIX89315.1"/>
    </source>
</evidence>
<name>A0AAV4NZZ3_CAEEX</name>
<proteinExistence type="predicted"/>